<keyword evidence="1" id="KW-0472">Membrane</keyword>
<dbReference type="Proteomes" id="UP000619078">
    <property type="component" value="Unassembled WGS sequence"/>
</dbReference>
<reference evidence="2" key="1">
    <citation type="submission" date="2020-09" db="EMBL/GenBank/DDBJ databases">
        <title>Novel species of Mucilaginibacter isolated from a glacier on the Tibetan Plateau.</title>
        <authorList>
            <person name="Liu Q."/>
            <person name="Xin Y.-H."/>
        </authorList>
    </citation>
    <scope>NUCLEOTIDE SEQUENCE</scope>
    <source>
        <strain evidence="2">ZB1P21</strain>
    </source>
</reference>
<gene>
    <name evidence="2" type="ORF">IDJ76_02525</name>
</gene>
<accession>A0A926NLQ7</accession>
<keyword evidence="1" id="KW-0812">Transmembrane</keyword>
<evidence type="ECO:0000256" key="1">
    <source>
        <dbReference type="SAM" id="Phobius"/>
    </source>
</evidence>
<keyword evidence="1" id="KW-1133">Transmembrane helix</keyword>
<organism evidence="2 3">
    <name type="scientific">Mucilaginibacter glaciei</name>
    <dbReference type="NCBI Taxonomy" id="2772109"/>
    <lineage>
        <taxon>Bacteria</taxon>
        <taxon>Pseudomonadati</taxon>
        <taxon>Bacteroidota</taxon>
        <taxon>Sphingobacteriia</taxon>
        <taxon>Sphingobacteriales</taxon>
        <taxon>Sphingobacteriaceae</taxon>
        <taxon>Mucilaginibacter</taxon>
    </lineage>
</organism>
<dbReference type="Pfam" id="PF13858">
    <property type="entry name" value="DUF4199"/>
    <property type="match status" value="1"/>
</dbReference>
<proteinExistence type="predicted"/>
<feature type="transmembrane region" description="Helical" evidence="1">
    <location>
        <begin position="75"/>
        <end position="93"/>
    </location>
</feature>
<dbReference type="EMBL" id="JACWMX010000001">
    <property type="protein sequence ID" value="MBD1391966.1"/>
    <property type="molecule type" value="Genomic_DNA"/>
</dbReference>
<protein>
    <submittedName>
        <fullName evidence="2">DUF4199 domain-containing protein</fullName>
    </submittedName>
</protein>
<evidence type="ECO:0000313" key="3">
    <source>
        <dbReference type="Proteomes" id="UP000619078"/>
    </source>
</evidence>
<dbReference type="AlphaFoldDB" id="A0A926NLQ7"/>
<dbReference type="RefSeq" id="WP_191160398.1">
    <property type="nucleotide sequence ID" value="NZ_JACWMX010000001.1"/>
</dbReference>
<evidence type="ECO:0000313" key="2">
    <source>
        <dbReference type="EMBL" id="MBD1391966.1"/>
    </source>
</evidence>
<keyword evidence="3" id="KW-1185">Reference proteome</keyword>
<name>A0A926NLQ7_9SPHI</name>
<comment type="caution">
    <text evidence="2">The sequence shown here is derived from an EMBL/GenBank/DDBJ whole genome shotgun (WGS) entry which is preliminary data.</text>
</comment>
<dbReference type="InterPro" id="IPR025250">
    <property type="entry name" value="DUF4199"/>
</dbReference>
<feature type="transmembrane region" description="Helical" evidence="1">
    <location>
        <begin position="146"/>
        <end position="167"/>
    </location>
</feature>
<sequence length="179" mass="20100">MKRNVIVFGLLSGALISTFTVITMAVCYRSPQFEGSMVMGFSAMLIAFSFIFVAVKNYRDKYNDGFVSFGKAFQIGLLISLIGSTMYVLAWATEYHFFMPDWMERYTAHSLQTLHASGKSANVIAEKTKEIKAMNESYKSPVIFTLYTYAEILPMGILVSLIAALILKRKSNTDKIKHA</sequence>
<feature type="transmembrane region" description="Helical" evidence="1">
    <location>
        <begin position="35"/>
        <end position="55"/>
    </location>
</feature>